<evidence type="ECO:0000313" key="2">
    <source>
        <dbReference type="Proteomes" id="UP000593737"/>
    </source>
</evidence>
<dbReference type="KEGG" id="nkf:Nkreftii_000504"/>
<dbReference type="EMBL" id="CP047423">
    <property type="protein sequence ID" value="QPD02730.1"/>
    <property type="molecule type" value="Genomic_DNA"/>
</dbReference>
<reference evidence="1 2" key="1">
    <citation type="journal article" date="2020" name="ISME J.">
        <title>Enrichment and physiological characterization of a novel comammox Nitrospira indicates ammonium inhibition of complete nitrification.</title>
        <authorList>
            <person name="Sakoula D."/>
            <person name="Koch H."/>
            <person name="Frank J."/>
            <person name="Jetten M.S.M."/>
            <person name="van Kessel M.A.H.J."/>
            <person name="Lucker S."/>
        </authorList>
    </citation>
    <scope>NUCLEOTIDE SEQUENCE [LARGE SCALE GENOMIC DNA]</scope>
    <source>
        <strain evidence="1">Comreactor17</strain>
    </source>
</reference>
<evidence type="ECO:0000313" key="1">
    <source>
        <dbReference type="EMBL" id="QPD02730.1"/>
    </source>
</evidence>
<proteinExistence type="predicted"/>
<gene>
    <name evidence="1" type="ORF">Nkreftii_000504</name>
</gene>
<protein>
    <submittedName>
        <fullName evidence="1">Uncharacterized protein</fullName>
    </submittedName>
</protein>
<dbReference type="AlphaFoldDB" id="A0A7S8IYA4"/>
<accession>A0A7S8IYA4</accession>
<sequence length="121" mass="14077">MNERLVHTVFAPQDSEGPWNLYQVSLRSLSSNQGTHKSQPDHVRVVVPPRLEYLLRVYRIPSSLLSLTQHARAPQSVTRESDHELFTLPRSDGERALLGFRRNNWAYVGQWPSVYELRERP</sequence>
<organism evidence="1 2">
    <name type="scientific">Candidatus Nitrospira kreftii</name>
    <dbReference type="NCBI Taxonomy" id="2652173"/>
    <lineage>
        <taxon>Bacteria</taxon>
        <taxon>Pseudomonadati</taxon>
        <taxon>Nitrospirota</taxon>
        <taxon>Nitrospiria</taxon>
        <taxon>Nitrospirales</taxon>
        <taxon>Nitrospiraceae</taxon>
        <taxon>Nitrospira</taxon>
    </lineage>
</organism>
<name>A0A7S8IYA4_9BACT</name>
<dbReference type="Proteomes" id="UP000593737">
    <property type="component" value="Chromosome"/>
</dbReference>